<dbReference type="GO" id="GO:0003723">
    <property type="term" value="F:RNA binding"/>
    <property type="evidence" value="ECO:0007669"/>
    <property type="project" value="UniProtKB-UniRule"/>
</dbReference>
<keyword evidence="17" id="KW-1185">Reference proteome</keyword>
<dbReference type="PROSITE" id="PS51195">
    <property type="entry name" value="Q_MOTIF"/>
    <property type="match status" value="1"/>
</dbReference>
<evidence type="ECO:0000256" key="5">
    <source>
        <dbReference type="ARBA" id="ARBA00022801"/>
    </source>
</evidence>
<dbReference type="PROSITE" id="PS00039">
    <property type="entry name" value="DEAD_ATP_HELICASE"/>
    <property type="match status" value="1"/>
</dbReference>
<dbReference type="GO" id="GO:0005730">
    <property type="term" value="C:nucleolus"/>
    <property type="evidence" value="ECO:0007669"/>
    <property type="project" value="UniProtKB-SubCell"/>
</dbReference>
<feature type="compositionally biased region" description="Polar residues" evidence="12">
    <location>
        <begin position="1"/>
        <end position="14"/>
    </location>
</feature>
<feature type="domain" description="DEAD-box RNA helicase Q" evidence="15">
    <location>
        <begin position="49"/>
        <end position="77"/>
    </location>
</feature>
<dbReference type="SMART" id="SM00490">
    <property type="entry name" value="HELICc"/>
    <property type="match status" value="1"/>
</dbReference>
<evidence type="ECO:0000256" key="9">
    <source>
        <dbReference type="PROSITE-ProRule" id="PRU00552"/>
    </source>
</evidence>
<evidence type="ECO:0000256" key="8">
    <source>
        <dbReference type="ARBA" id="ARBA00022884"/>
    </source>
</evidence>
<evidence type="ECO:0000256" key="6">
    <source>
        <dbReference type="ARBA" id="ARBA00022806"/>
    </source>
</evidence>
<comment type="catalytic activity">
    <reaction evidence="11">
        <text>ATP + H2O = ADP + phosphate + H(+)</text>
        <dbReference type="Rhea" id="RHEA:13065"/>
        <dbReference type="ChEBI" id="CHEBI:15377"/>
        <dbReference type="ChEBI" id="CHEBI:15378"/>
        <dbReference type="ChEBI" id="CHEBI:30616"/>
        <dbReference type="ChEBI" id="CHEBI:43474"/>
        <dbReference type="ChEBI" id="CHEBI:456216"/>
        <dbReference type="EC" id="3.6.4.13"/>
    </reaction>
</comment>
<keyword evidence="5 10" id="KW-0378">Hydrolase</keyword>
<feature type="domain" description="Helicase ATP-binding" evidence="13">
    <location>
        <begin position="80"/>
        <end position="254"/>
    </location>
</feature>
<comment type="caution">
    <text evidence="16">The sequence shown here is derived from an EMBL/GenBank/DDBJ whole genome shotgun (WGS) entry which is preliminary data.</text>
</comment>
<comment type="similarity">
    <text evidence="10">Belongs to the DEAD box helicase family.</text>
</comment>
<feature type="domain" description="Helicase C-terminal" evidence="14">
    <location>
        <begin position="273"/>
        <end position="440"/>
    </location>
</feature>
<dbReference type="Proteomes" id="UP000559256">
    <property type="component" value="Unassembled WGS sequence"/>
</dbReference>
<dbReference type="InterPro" id="IPR014001">
    <property type="entry name" value="Helicase_ATP-bd"/>
</dbReference>
<organism evidence="16 17">
    <name type="scientific">Tetrapyrgos nigripes</name>
    <dbReference type="NCBI Taxonomy" id="182062"/>
    <lineage>
        <taxon>Eukaryota</taxon>
        <taxon>Fungi</taxon>
        <taxon>Dikarya</taxon>
        <taxon>Basidiomycota</taxon>
        <taxon>Agaricomycotina</taxon>
        <taxon>Agaricomycetes</taxon>
        <taxon>Agaricomycetidae</taxon>
        <taxon>Agaricales</taxon>
        <taxon>Marasmiineae</taxon>
        <taxon>Marasmiaceae</taxon>
        <taxon>Tetrapyrgos</taxon>
    </lineage>
</organism>
<evidence type="ECO:0000256" key="11">
    <source>
        <dbReference type="RuleBase" id="RU365068"/>
    </source>
</evidence>
<comment type="domain">
    <text evidence="11">The Q motif is unique to and characteristic of the DEAD box family of RNA helicases and controls ATP binding and hydrolysis.</text>
</comment>
<evidence type="ECO:0000256" key="10">
    <source>
        <dbReference type="RuleBase" id="RU000492"/>
    </source>
</evidence>
<feature type="region of interest" description="Disordered" evidence="12">
    <location>
        <begin position="1"/>
        <end position="30"/>
    </location>
</feature>
<gene>
    <name evidence="16" type="ORF">D9758_001791</name>
</gene>
<proteinExistence type="inferred from homology"/>
<dbReference type="InterPro" id="IPR001650">
    <property type="entry name" value="Helicase_C-like"/>
</dbReference>
<keyword evidence="2" id="KW-0690">Ribosome biogenesis</keyword>
<accession>A0A8H5LXH8</accession>
<feature type="region of interest" description="Disordered" evidence="12">
    <location>
        <begin position="503"/>
        <end position="531"/>
    </location>
</feature>
<dbReference type="CDD" id="cd17941">
    <property type="entry name" value="DEADc_DDX10"/>
    <property type="match status" value="1"/>
</dbReference>
<evidence type="ECO:0000313" key="16">
    <source>
        <dbReference type="EMBL" id="KAF5373148.1"/>
    </source>
</evidence>
<dbReference type="AlphaFoldDB" id="A0A8H5LXH8"/>
<evidence type="ECO:0000259" key="15">
    <source>
        <dbReference type="PROSITE" id="PS51195"/>
    </source>
</evidence>
<evidence type="ECO:0000259" key="14">
    <source>
        <dbReference type="PROSITE" id="PS51194"/>
    </source>
</evidence>
<sequence>MSTPGPSRSKNQKAQKPLKSAKLKRQTEKEKLQALEQHALEFEPPADLRAFSDLPISDHTKKGLKKAFFVNMTDIQAQSIPVSLKGKDVLGSARTGSGKTLAFLIPVLEILYRRKWGPADGLGALIISPTRELAVQIFEVLRSIGGYHSFSAGLIIGGKNLKDERERLSRMNILVATPGRLLQHMDQTFGFESDNLQMLVLDEADRILDMGFSRTLSALLQHLPKSRQTLLFSATQTNSVKDLARLSLKDPVAIGIDAVDDPSSSTTTAVPKNLEQHYLVCTLDQKLSMLWSFIKSHLQSKIIVFLSSCKQVRYVFETFCKLHPGTPLIQLHGKQKQMARLSTYDKFAHSKHGVLFATDIAARGLDFPSVDWVLQVDAPEDAATYVHRVGRTARYDSKGKGLLFLMPSEEEGIKTQDIQNQLQNLCFQDPEIKYLGQRAFVSYLRSVHLHKDKSIFKVSELPIEKFADALGLPGAPKIKFLNKEVAKQRKNMDRTAEAAKAAALKTVDSGSSDGAEPSDSEDEDGTESSLKTSNVGSHYSYFFSLFIDIVIDMKQTVRTKYDRMFGRKNQNILSEHYTKLVEKQPDDDEEDFITLKRADHQLPDDPLNEVQMDNLSKRKQKLSKAKRTVLLNAPVRNKLVFDQEGNAHEAHNVADAEEWVKEKGGMTGVAEEGLKYAEAERGKMNLADIVDRQEAKEKKKEKKRKRKDRERAQTVSFALWLICLILKSDSQNDSEGTAVASSFSDDGYVSPEFDLPSQESEEDEEEFARPTKRSKLDDHSQSAGTLHDDEELALRLLRR</sequence>
<keyword evidence="8 11" id="KW-0694">RNA-binding</keyword>
<dbReference type="Pfam" id="PF00270">
    <property type="entry name" value="DEAD"/>
    <property type="match status" value="1"/>
</dbReference>
<dbReference type="InterPro" id="IPR014014">
    <property type="entry name" value="RNA_helicase_DEAD_Q_motif"/>
</dbReference>
<dbReference type="PROSITE" id="PS51192">
    <property type="entry name" value="HELICASE_ATP_BIND_1"/>
    <property type="match status" value="1"/>
</dbReference>
<feature type="region of interest" description="Disordered" evidence="12">
    <location>
        <begin position="733"/>
        <end position="789"/>
    </location>
</feature>
<evidence type="ECO:0000256" key="4">
    <source>
        <dbReference type="ARBA" id="ARBA00022741"/>
    </source>
</evidence>
<dbReference type="InterPro" id="IPR000629">
    <property type="entry name" value="RNA-helicase_DEAD-box_CS"/>
</dbReference>
<keyword evidence="4 10" id="KW-0547">Nucleotide-binding</keyword>
<evidence type="ECO:0000259" key="13">
    <source>
        <dbReference type="PROSITE" id="PS51192"/>
    </source>
</evidence>
<dbReference type="InterPro" id="IPR027417">
    <property type="entry name" value="P-loop_NTPase"/>
</dbReference>
<comment type="subcellular location">
    <subcellularLocation>
        <location evidence="1">Nucleus</location>
        <location evidence="1">Nucleolus</location>
    </subcellularLocation>
</comment>
<evidence type="ECO:0000313" key="17">
    <source>
        <dbReference type="Proteomes" id="UP000559256"/>
    </source>
</evidence>
<dbReference type="SMART" id="SM00487">
    <property type="entry name" value="DEXDc"/>
    <property type="match status" value="1"/>
</dbReference>
<dbReference type="CDD" id="cd18787">
    <property type="entry name" value="SF2_C_DEAD"/>
    <property type="match status" value="1"/>
</dbReference>
<evidence type="ECO:0000256" key="1">
    <source>
        <dbReference type="ARBA" id="ARBA00004604"/>
    </source>
</evidence>
<evidence type="ECO:0000256" key="7">
    <source>
        <dbReference type="ARBA" id="ARBA00022840"/>
    </source>
</evidence>
<dbReference type="InterPro" id="IPR025313">
    <property type="entry name" value="SPB4-like_CTE"/>
</dbReference>
<keyword evidence="7 10" id="KW-0067">ATP-binding</keyword>
<dbReference type="GO" id="GO:0006364">
    <property type="term" value="P:rRNA processing"/>
    <property type="evidence" value="ECO:0007669"/>
    <property type="project" value="UniProtKB-KW"/>
</dbReference>
<dbReference type="OrthoDB" id="10259640at2759"/>
<dbReference type="GO" id="GO:0016787">
    <property type="term" value="F:hydrolase activity"/>
    <property type="evidence" value="ECO:0007669"/>
    <property type="project" value="UniProtKB-KW"/>
</dbReference>
<dbReference type="Pfam" id="PF00271">
    <property type="entry name" value="Helicase_C"/>
    <property type="match status" value="1"/>
</dbReference>
<dbReference type="InterPro" id="IPR011545">
    <property type="entry name" value="DEAD/DEAH_box_helicase_dom"/>
</dbReference>
<reference evidence="16 17" key="1">
    <citation type="journal article" date="2020" name="ISME J.">
        <title>Uncovering the hidden diversity of litter-decomposition mechanisms in mushroom-forming fungi.</title>
        <authorList>
            <person name="Floudas D."/>
            <person name="Bentzer J."/>
            <person name="Ahren D."/>
            <person name="Johansson T."/>
            <person name="Persson P."/>
            <person name="Tunlid A."/>
        </authorList>
    </citation>
    <scope>NUCLEOTIDE SEQUENCE [LARGE SCALE GENOMIC DNA]</scope>
    <source>
        <strain evidence="16 17">CBS 291.85</strain>
    </source>
</reference>
<comment type="function">
    <text evidence="11">RNA helicase.</text>
</comment>
<dbReference type="GO" id="GO:0005524">
    <property type="term" value="F:ATP binding"/>
    <property type="evidence" value="ECO:0007669"/>
    <property type="project" value="UniProtKB-UniRule"/>
</dbReference>
<protein>
    <recommendedName>
        <fullName evidence="11">ATP-dependent RNA helicase</fullName>
        <ecNumber evidence="11">3.6.4.13</ecNumber>
    </recommendedName>
</protein>
<keyword evidence="3" id="KW-0698">rRNA processing</keyword>
<dbReference type="GO" id="GO:0003724">
    <property type="term" value="F:RNA helicase activity"/>
    <property type="evidence" value="ECO:0007669"/>
    <property type="project" value="UniProtKB-EC"/>
</dbReference>
<dbReference type="Gene3D" id="3.40.50.300">
    <property type="entry name" value="P-loop containing nucleotide triphosphate hydrolases"/>
    <property type="match status" value="2"/>
</dbReference>
<evidence type="ECO:0000256" key="12">
    <source>
        <dbReference type="SAM" id="MobiDB-lite"/>
    </source>
</evidence>
<keyword evidence="6 10" id="KW-0347">Helicase</keyword>
<dbReference type="Pfam" id="PF13959">
    <property type="entry name" value="CTE_SPB4"/>
    <property type="match status" value="1"/>
</dbReference>
<dbReference type="PANTHER" id="PTHR24031">
    <property type="entry name" value="RNA HELICASE"/>
    <property type="match status" value="1"/>
</dbReference>
<dbReference type="SMART" id="SM01178">
    <property type="entry name" value="DUF4217"/>
    <property type="match status" value="1"/>
</dbReference>
<feature type="compositionally biased region" description="Polar residues" evidence="12">
    <location>
        <begin position="733"/>
        <end position="744"/>
    </location>
</feature>
<evidence type="ECO:0000256" key="3">
    <source>
        <dbReference type="ARBA" id="ARBA00022552"/>
    </source>
</evidence>
<dbReference type="PROSITE" id="PS51194">
    <property type="entry name" value="HELICASE_CTER"/>
    <property type="match status" value="1"/>
</dbReference>
<feature type="short sequence motif" description="Q motif" evidence="9">
    <location>
        <begin position="49"/>
        <end position="77"/>
    </location>
</feature>
<evidence type="ECO:0000256" key="2">
    <source>
        <dbReference type="ARBA" id="ARBA00022517"/>
    </source>
</evidence>
<dbReference type="EC" id="3.6.4.13" evidence="11"/>
<feature type="compositionally biased region" description="Acidic residues" evidence="12">
    <location>
        <begin position="516"/>
        <end position="526"/>
    </location>
</feature>
<dbReference type="SUPFAM" id="SSF52540">
    <property type="entry name" value="P-loop containing nucleoside triphosphate hydrolases"/>
    <property type="match status" value="1"/>
</dbReference>
<name>A0A8H5LXH8_9AGAR</name>
<dbReference type="EMBL" id="JAACJM010000004">
    <property type="protein sequence ID" value="KAF5373148.1"/>
    <property type="molecule type" value="Genomic_DNA"/>
</dbReference>